<feature type="domain" description="Gcp-like" evidence="1">
    <location>
        <begin position="31"/>
        <end position="114"/>
    </location>
</feature>
<accession>A0A381RLV3</accession>
<dbReference type="PANTHER" id="PTHR11735:SF11">
    <property type="entry name" value="TRNA THREONYLCARBAMOYLADENOSINE BIOSYNTHESIS PROTEIN TSAB"/>
    <property type="match status" value="1"/>
</dbReference>
<evidence type="ECO:0000259" key="1">
    <source>
        <dbReference type="Pfam" id="PF00814"/>
    </source>
</evidence>
<dbReference type="InterPro" id="IPR022496">
    <property type="entry name" value="T6A_TsaB"/>
</dbReference>
<gene>
    <name evidence="2" type="ORF">METZ01_LOCUS45684</name>
</gene>
<proteinExistence type="predicted"/>
<name>A0A381RLV3_9ZZZZ</name>
<dbReference type="PANTHER" id="PTHR11735">
    <property type="entry name" value="TRNA N6-ADENOSINE THREONYLCARBAMOYLTRANSFERASE"/>
    <property type="match status" value="1"/>
</dbReference>
<dbReference type="AlphaFoldDB" id="A0A381RLV3"/>
<dbReference type="NCBIfam" id="TIGR03725">
    <property type="entry name" value="T6A_YeaZ"/>
    <property type="match status" value="1"/>
</dbReference>
<dbReference type="SUPFAM" id="SSF53067">
    <property type="entry name" value="Actin-like ATPase domain"/>
    <property type="match status" value="1"/>
</dbReference>
<dbReference type="Pfam" id="PF00814">
    <property type="entry name" value="TsaD"/>
    <property type="match status" value="1"/>
</dbReference>
<sequence length="222" mass="24937">MIRLSVDTSFEHLGLCLTRNGVPLANYYSLCHRRNATIIFEVIDDLLKSAELSLAEVDAYVVNCGPGSYTGVRIGMSVAKTFAQVHDKPVIPVNSLELLAGQIRHLKNDFPVLLNCTRREIFHSVFRIVDDHPVAQTAIQLTSLEKFIEISGGVPVVHYRVNPERRKHEPLFEQLVLLPLDYPVPDAQLLDRLGAYKLASSAFDPDLPVQPLYIKRDVEKPL</sequence>
<protein>
    <recommendedName>
        <fullName evidence="1">Gcp-like domain-containing protein</fullName>
    </recommendedName>
</protein>
<dbReference type="Gene3D" id="3.30.420.40">
    <property type="match status" value="1"/>
</dbReference>
<dbReference type="EMBL" id="UINC01002093">
    <property type="protein sequence ID" value="SUZ92830.1"/>
    <property type="molecule type" value="Genomic_DNA"/>
</dbReference>
<dbReference type="InterPro" id="IPR043129">
    <property type="entry name" value="ATPase_NBD"/>
</dbReference>
<organism evidence="2">
    <name type="scientific">marine metagenome</name>
    <dbReference type="NCBI Taxonomy" id="408172"/>
    <lineage>
        <taxon>unclassified sequences</taxon>
        <taxon>metagenomes</taxon>
        <taxon>ecological metagenomes</taxon>
    </lineage>
</organism>
<evidence type="ECO:0000313" key="2">
    <source>
        <dbReference type="EMBL" id="SUZ92830.1"/>
    </source>
</evidence>
<dbReference type="GO" id="GO:0005829">
    <property type="term" value="C:cytosol"/>
    <property type="evidence" value="ECO:0007669"/>
    <property type="project" value="TreeGrafter"/>
</dbReference>
<dbReference type="InterPro" id="IPR000905">
    <property type="entry name" value="Gcp-like_dom"/>
</dbReference>
<reference evidence="2" key="1">
    <citation type="submission" date="2018-05" db="EMBL/GenBank/DDBJ databases">
        <authorList>
            <person name="Lanie J.A."/>
            <person name="Ng W.-L."/>
            <person name="Kazmierczak K.M."/>
            <person name="Andrzejewski T.M."/>
            <person name="Davidsen T.M."/>
            <person name="Wayne K.J."/>
            <person name="Tettelin H."/>
            <person name="Glass J.I."/>
            <person name="Rusch D."/>
            <person name="Podicherti R."/>
            <person name="Tsui H.-C.T."/>
            <person name="Winkler M.E."/>
        </authorList>
    </citation>
    <scope>NUCLEOTIDE SEQUENCE</scope>
</reference>
<dbReference type="GO" id="GO:0002949">
    <property type="term" value="P:tRNA threonylcarbamoyladenosine modification"/>
    <property type="evidence" value="ECO:0007669"/>
    <property type="project" value="InterPro"/>
</dbReference>